<evidence type="ECO:0000313" key="4">
    <source>
        <dbReference type="EMBL" id="PQA85779.1"/>
    </source>
</evidence>
<gene>
    <name evidence="4" type="ORF">CW354_22165</name>
</gene>
<keyword evidence="1" id="KW-0560">Oxidoreductase</keyword>
<dbReference type="Gene3D" id="3.50.50.60">
    <property type="entry name" value="FAD/NAD(P)-binding domain"/>
    <property type="match status" value="1"/>
</dbReference>
<dbReference type="SUPFAM" id="SSF51905">
    <property type="entry name" value="FAD/NAD(P)-binding domain"/>
    <property type="match status" value="1"/>
</dbReference>
<evidence type="ECO:0000259" key="3">
    <source>
        <dbReference type="Pfam" id="PF01494"/>
    </source>
</evidence>
<evidence type="ECO:0000256" key="2">
    <source>
        <dbReference type="ARBA" id="ARBA00023033"/>
    </source>
</evidence>
<dbReference type="GO" id="GO:0004497">
    <property type="term" value="F:monooxygenase activity"/>
    <property type="evidence" value="ECO:0007669"/>
    <property type="project" value="UniProtKB-KW"/>
</dbReference>
<dbReference type="AlphaFoldDB" id="A0A2S7JZU1"/>
<dbReference type="InterPro" id="IPR036188">
    <property type="entry name" value="FAD/NAD-bd_sf"/>
</dbReference>
<proteinExistence type="predicted"/>
<dbReference type="PANTHER" id="PTHR13789">
    <property type="entry name" value="MONOOXYGENASE"/>
    <property type="match status" value="1"/>
</dbReference>
<dbReference type="Proteomes" id="UP000239504">
    <property type="component" value="Unassembled WGS sequence"/>
</dbReference>
<name>A0A2S7JZU1_9PROT</name>
<dbReference type="OrthoDB" id="5499180at2"/>
<dbReference type="InterPro" id="IPR050493">
    <property type="entry name" value="FAD-dep_Monooxygenase_BioMet"/>
</dbReference>
<keyword evidence="5" id="KW-1185">Reference proteome</keyword>
<keyword evidence="2" id="KW-0503">Monooxygenase</keyword>
<accession>A0A2S7JZU1</accession>
<dbReference type="Pfam" id="PF01494">
    <property type="entry name" value="FAD_binding_3"/>
    <property type="match status" value="1"/>
</dbReference>
<evidence type="ECO:0000256" key="1">
    <source>
        <dbReference type="ARBA" id="ARBA00023002"/>
    </source>
</evidence>
<protein>
    <recommendedName>
        <fullName evidence="3">FAD-binding domain-containing protein</fullName>
    </recommendedName>
</protein>
<feature type="domain" description="FAD-binding" evidence="3">
    <location>
        <begin position="6"/>
        <end position="319"/>
    </location>
</feature>
<organism evidence="4 5">
    <name type="scientific">Hyphococcus luteus</name>
    <dbReference type="NCBI Taxonomy" id="2058213"/>
    <lineage>
        <taxon>Bacteria</taxon>
        <taxon>Pseudomonadati</taxon>
        <taxon>Pseudomonadota</taxon>
        <taxon>Alphaproteobacteria</taxon>
        <taxon>Parvularculales</taxon>
        <taxon>Parvularculaceae</taxon>
        <taxon>Hyphococcus</taxon>
    </lineage>
</organism>
<dbReference type="GO" id="GO:0071949">
    <property type="term" value="F:FAD binding"/>
    <property type="evidence" value="ECO:0007669"/>
    <property type="project" value="InterPro"/>
</dbReference>
<dbReference type="PRINTS" id="PR00420">
    <property type="entry name" value="RNGMNOXGNASE"/>
</dbReference>
<dbReference type="PANTHER" id="PTHR13789:SF309">
    <property type="entry name" value="PUTATIVE (AFU_ORTHOLOGUE AFUA_6G14510)-RELATED"/>
    <property type="match status" value="1"/>
</dbReference>
<evidence type="ECO:0000313" key="5">
    <source>
        <dbReference type="Proteomes" id="UP000239504"/>
    </source>
</evidence>
<comment type="caution">
    <text evidence="4">The sequence shown here is derived from an EMBL/GenBank/DDBJ whole genome shotgun (WGS) entry which is preliminary data.</text>
</comment>
<reference evidence="4 5" key="1">
    <citation type="submission" date="2017-12" db="EMBL/GenBank/DDBJ databases">
        <authorList>
            <person name="Hurst M.R.H."/>
        </authorList>
    </citation>
    <scope>NUCLEOTIDE SEQUENCE [LARGE SCALE GENOMIC DNA]</scope>
    <source>
        <strain evidence="4 5">SY-3-19</strain>
    </source>
</reference>
<sequence length="399" mass="42804">MTHHLNIAIAGAGIAGLATASFLSRIGHSVAVYDKAAEPAPVGSGLIVQPTGQAALRALGCADRLMQCGARLKRLDGRLEGGGRKVLDVRYDALGPDVFGLAVHRAALFDVLHDAAQDAGAKLFYDREVAGAEQAGEAVRLKLDGAAAAGPFDLVIDALGVRSPFIERNDVFLKYGALWANAPFPSGGGFTQDVLAQRYRGAGVSAGVMPIGTSGDGAAPLAAFFWTLQAEHYDAWHMTPLHRWKDRVLKLWPEAAPVLKHFTDHDQFVFAHYAHHTAAQPVEGRLVHIGDAWHAASPQLGQGANMALLDAWALSNALERHEDIGAALAAFLKLRVRHVKLYQAMSRLFTPAYQSDSKMLPAMRDKFAEPLSSFWFMPKLLASMVAGTLGGPLKKLTPD</sequence>
<dbReference type="InterPro" id="IPR002938">
    <property type="entry name" value="FAD-bd"/>
</dbReference>
<dbReference type="EMBL" id="PJCH01000017">
    <property type="protein sequence ID" value="PQA85779.1"/>
    <property type="molecule type" value="Genomic_DNA"/>
</dbReference>